<comment type="function">
    <text evidence="12">Transport of potassium into the cell. Likely operates as a K(+):H(+) symporter.</text>
</comment>
<feature type="transmembrane region" description="Helical" evidence="12">
    <location>
        <begin position="391"/>
        <end position="414"/>
    </location>
</feature>
<feature type="transmembrane region" description="Helical" evidence="12">
    <location>
        <begin position="421"/>
        <end position="441"/>
    </location>
</feature>
<reference evidence="16 17" key="1">
    <citation type="submission" date="2024-06" db="EMBL/GenBank/DDBJ databases">
        <title>The Natural Products Discovery Center: Release of the First 8490 Sequenced Strains for Exploring Actinobacteria Biosynthetic Diversity.</title>
        <authorList>
            <person name="Kalkreuter E."/>
            <person name="Kautsar S.A."/>
            <person name="Yang D."/>
            <person name="Bader C.D."/>
            <person name="Teijaro C.N."/>
            <person name="Fluegel L."/>
            <person name="Davis C.M."/>
            <person name="Simpson J.R."/>
            <person name="Lauterbach L."/>
            <person name="Steele A.D."/>
            <person name="Gui C."/>
            <person name="Meng S."/>
            <person name="Li G."/>
            <person name="Viehrig K."/>
            <person name="Ye F."/>
            <person name="Su P."/>
            <person name="Kiefer A.F."/>
            <person name="Nichols A."/>
            <person name="Cepeda A.J."/>
            <person name="Yan W."/>
            <person name="Fan B."/>
            <person name="Jiang Y."/>
            <person name="Adhikari A."/>
            <person name="Zheng C.-J."/>
            <person name="Schuster L."/>
            <person name="Cowan T.M."/>
            <person name="Smanski M.J."/>
            <person name="Chevrette M.G."/>
            <person name="De Carvalho L.P.S."/>
            <person name="Shen B."/>
        </authorList>
    </citation>
    <scope>NUCLEOTIDE SEQUENCE [LARGE SCALE GENOMIC DNA]</scope>
    <source>
        <strain evidence="16 17">NPDC005137</strain>
    </source>
</reference>
<evidence type="ECO:0000256" key="10">
    <source>
        <dbReference type="ARBA" id="ARBA00023065"/>
    </source>
</evidence>
<feature type="transmembrane region" description="Helical" evidence="12">
    <location>
        <begin position="315"/>
        <end position="344"/>
    </location>
</feature>
<dbReference type="RefSeq" id="WP_356708645.1">
    <property type="nucleotide sequence ID" value="NZ_JBEXIP010000002.1"/>
</dbReference>
<evidence type="ECO:0000256" key="11">
    <source>
        <dbReference type="ARBA" id="ARBA00023136"/>
    </source>
</evidence>
<comment type="catalytic activity">
    <reaction evidence="12">
        <text>K(+)(in) + H(+)(in) = K(+)(out) + H(+)(out)</text>
        <dbReference type="Rhea" id="RHEA:28490"/>
        <dbReference type="ChEBI" id="CHEBI:15378"/>
        <dbReference type="ChEBI" id="CHEBI:29103"/>
    </reaction>
</comment>
<keyword evidence="8 12" id="KW-0630">Potassium</keyword>
<evidence type="ECO:0000313" key="17">
    <source>
        <dbReference type="Proteomes" id="UP001550044"/>
    </source>
</evidence>
<evidence type="ECO:0000313" key="16">
    <source>
        <dbReference type="EMBL" id="MET8432154.1"/>
    </source>
</evidence>
<feature type="transmembrane region" description="Helical" evidence="12">
    <location>
        <begin position="365"/>
        <end position="385"/>
    </location>
</feature>
<keyword evidence="11 12" id="KW-0472">Membrane</keyword>
<dbReference type="InterPro" id="IPR003855">
    <property type="entry name" value="K+_transporter"/>
</dbReference>
<feature type="transmembrane region" description="Helical" evidence="12">
    <location>
        <begin position="167"/>
        <end position="185"/>
    </location>
</feature>
<evidence type="ECO:0000256" key="2">
    <source>
        <dbReference type="ARBA" id="ARBA00007019"/>
    </source>
</evidence>
<evidence type="ECO:0000259" key="14">
    <source>
        <dbReference type="Pfam" id="PF02705"/>
    </source>
</evidence>
<sequence length="657" mass="70548">MTSRQHPTSSDDGSASRSSEAAGAPSAHDAVRLAVVIGALGVVFGDIGTSPIYTLQTVFNPSDPHPVPVSTANVYGVVSLVFWSVVIIVMVTYVLLAMRADNDGEGGIMALITLLRRLSAQRGRRATVILAALGIFGASLFFGDSMITPAISVLSAVEGLKVVEPSMEHLVVPITAVIIVVLFLVQRRGTAAVGQVFGPVMIAWFVAIGACGVAGIVDHPEILKALSPTYALGFLFGHFGIAFFALAAVVLAVTGAEALYADMGHFGRRPITRAWLILVFPACMLSYLGQGALILGDPADVSSPFFLLVPDWGRWPMIVLATAATVIASQAVITGAYSVASQAAQLGYLPRLRIAHTSESTMGQIYVPWINWTLLVSVLTLVFAFRTSAALAYAFGMAVTGTITITTLLFFYVARARWGTPLWLLGIGAFVLLFVDLLFLAANLTKLAHGAWLPLLIGLTAFTVMTTWQRGREIVTKERAQREGALSEFIDELRSGKAPTRRVPGTAVFLNRGKQTAPLAMRANVEHNHVRHEHVVILSLETVPVPRVPADQRSVVDDLGYADDGIVHVTARFGYMETPDVPSALALLDPATTEGPLQLDEASYFLSKIELRRGKTPVMAPWRKRLFIATSYITADAAEAFGLPRDRTVIMGAYIEV</sequence>
<evidence type="ECO:0000256" key="6">
    <source>
        <dbReference type="ARBA" id="ARBA00022692"/>
    </source>
</evidence>
<dbReference type="Proteomes" id="UP001550044">
    <property type="component" value="Unassembled WGS sequence"/>
</dbReference>
<dbReference type="EMBL" id="JBEXIP010000002">
    <property type="protein sequence ID" value="MET8432154.1"/>
    <property type="molecule type" value="Genomic_DNA"/>
</dbReference>
<dbReference type="InterPro" id="IPR023051">
    <property type="entry name" value="Kup"/>
</dbReference>
<keyword evidence="9 12" id="KW-1133">Transmembrane helix</keyword>
<evidence type="ECO:0000256" key="13">
    <source>
        <dbReference type="SAM" id="MobiDB-lite"/>
    </source>
</evidence>
<evidence type="ECO:0000256" key="3">
    <source>
        <dbReference type="ARBA" id="ARBA00022448"/>
    </source>
</evidence>
<dbReference type="InterPro" id="IPR053952">
    <property type="entry name" value="K_trans_C"/>
</dbReference>
<feature type="transmembrane region" description="Helical" evidence="12">
    <location>
        <begin position="229"/>
        <end position="253"/>
    </location>
</feature>
<feature type="domain" description="K+ potassium transporter C-terminal" evidence="15">
    <location>
        <begin position="504"/>
        <end position="656"/>
    </location>
</feature>
<keyword evidence="3 12" id="KW-0813">Transport</keyword>
<comment type="caution">
    <text evidence="16">The sequence shown here is derived from an EMBL/GenBank/DDBJ whole genome shotgun (WGS) entry which is preliminary data.</text>
</comment>
<keyword evidence="7 12" id="KW-0769">Symport</keyword>
<feature type="region of interest" description="Disordered" evidence="13">
    <location>
        <begin position="1"/>
        <end position="23"/>
    </location>
</feature>
<dbReference type="PANTHER" id="PTHR30540">
    <property type="entry name" value="OSMOTIC STRESS POTASSIUM TRANSPORTER"/>
    <property type="match status" value="1"/>
</dbReference>
<evidence type="ECO:0000256" key="1">
    <source>
        <dbReference type="ARBA" id="ARBA00004141"/>
    </source>
</evidence>
<evidence type="ECO:0000256" key="7">
    <source>
        <dbReference type="ARBA" id="ARBA00022847"/>
    </source>
</evidence>
<dbReference type="HAMAP" id="MF_01522">
    <property type="entry name" value="Kup"/>
    <property type="match status" value="1"/>
</dbReference>
<feature type="transmembrane region" description="Helical" evidence="12">
    <location>
        <begin position="447"/>
        <end position="468"/>
    </location>
</feature>
<comment type="subcellular location">
    <subcellularLocation>
        <location evidence="12">Cell membrane</location>
        <topology evidence="12">Multi-pass membrane protein</topology>
    </subcellularLocation>
    <subcellularLocation>
        <location evidence="1">Membrane</location>
        <topology evidence="1">Multi-pass membrane protein</topology>
    </subcellularLocation>
</comment>
<feature type="transmembrane region" description="Helical" evidence="12">
    <location>
        <begin position="74"/>
        <end position="96"/>
    </location>
</feature>
<evidence type="ECO:0000256" key="9">
    <source>
        <dbReference type="ARBA" id="ARBA00022989"/>
    </source>
</evidence>
<keyword evidence="4 12" id="KW-1003">Cell membrane</keyword>
<comment type="similarity">
    <text evidence="2 12">Belongs to the HAK/KUP transporter (TC 2.A.72) family.</text>
</comment>
<evidence type="ECO:0000259" key="15">
    <source>
        <dbReference type="Pfam" id="PF22776"/>
    </source>
</evidence>
<feature type="transmembrane region" description="Helical" evidence="12">
    <location>
        <begin position="274"/>
        <end position="295"/>
    </location>
</feature>
<keyword evidence="17" id="KW-1185">Reference proteome</keyword>
<dbReference type="InterPro" id="IPR053951">
    <property type="entry name" value="K_trans_N"/>
</dbReference>
<proteinExistence type="inferred from homology"/>
<dbReference type="PANTHER" id="PTHR30540:SF79">
    <property type="entry name" value="LOW AFFINITY POTASSIUM TRANSPORT SYSTEM PROTEIN KUP"/>
    <property type="match status" value="1"/>
</dbReference>
<evidence type="ECO:0000256" key="12">
    <source>
        <dbReference type="HAMAP-Rule" id="MF_01522"/>
    </source>
</evidence>
<evidence type="ECO:0000256" key="8">
    <source>
        <dbReference type="ARBA" id="ARBA00022958"/>
    </source>
</evidence>
<evidence type="ECO:0000256" key="4">
    <source>
        <dbReference type="ARBA" id="ARBA00022475"/>
    </source>
</evidence>
<dbReference type="Pfam" id="PF22776">
    <property type="entry name" value="K_trans_C"/>
    <property type="match status" value="1"/>
</dbReference>
<keyword evidence="6 12" id="KW-0812">Transmembrane</keyword>
<feature type="transmembrane region" description="Helical" evidence="12">
    <location>
        <begin position="126"/>
        <end position="147"/>
    </location>
</feature>
<feature type="transmembrane region" description="Helical" evidence="12">
    <location>
        <begin position="33"/>
        <end position="54"/>
    </location>
</feature>
<keyword evidence="5 12" id="KW-0633">Potassium transport</keyword>
<dbReference type="Pfam" id="PF02705">
    <property type="entry name" value="K_trans"/>
    <property type="match status" value="1"/>
</dbReference>
<gene>
    <name evidence="12" type="primary">kup</name>
    <name evidence="16" type="ORF">ABZV61_04995</name>
</gene>
<feature type="domain" description="K+ potassium transporter integral membrane" evidence="14">
    <location>
        <begin position="36"/>
        <end position="491"/>
    </location>
</feature>
<feature type="transmembrane region" description="Helical" evidence="12">
    <location>
        <begin position="197"/>
        <end position="217"/>
    </location>
</feature>
<protein>
    <recommendedName>
        <fullName evidence="12">Probable potassium transport system protein Kup</fullName>
    </recommendedName>
</protein>
<feature type="compositionally biased region" description="Low complexity" evidence="13">
    <location>
        <begin position="10"/>
        <end position="23"/>
    </location>
</feature>
<evidence type="ECO:0000256" key="5">
    <source>
        <dbReference type="ARBA" id="ARBA00022538"/>
    </source>
</evidence>
<keyword evidence="10 12" id="KW-0406">Ion transport</keyword>
<accession>A0ABV2U3V9</accession>
<organism evidence="16 17">
    <name type="scientific">Streptomyces sp. 900116325</name>
    <dbReference type="NCBI Taxonomy" id="3154295"/>
    <lineage>
        <taxon>Bacteria</taxon>
        <taxon>Bacillati</taxon>
        <taxon>Actinomycetota</taxon>
        <taxon>Actinomycetes</taxon>
        <taxon>Kitasatosporales</taxon>
        <taxon>Streptomycetaceae</taxon>
        <taxon>Streptomyces</taxon>
    </lineage>
</organism>
<name>A0ABV2U3V9_9ACTN</name>